<keyword evidence="16" id="KW-1185">Reference proteome</keyword>
<evidence type="ECO:0000256" key="6">
    <source>
        <dbReference type="ARBA" id="ARBA00022989"/>
    </source>
</evidence>
<dbReference type="Pfam" id="PF22314">
    <property type="entry name" value="NPC1_MLD"/>
    <property type="match status" value="1"/>
</dbReference>
<evidence type="ECO:0000256" key="5">
    <source>
        <dbReference type="ARBA" id="ARBA00022729"/>
    </source>
</evidence>
<dbReference type="Gene3D" id="1.20.1640.10">
    <property type="entry name" value="Multidrug efflux transporter AcrB transmembrane domain"/>
    <property type="match status" value="1"/>
</dbReference>
<keyword evidence="4 13" id="KW-0812">Transmembrane</keyword>
<comment type="similarity">
    <text evidence="2">Belongs to the patched family.</text>
</comment>
<dbReference type="GO" id="GO:0006629">
    <property type="term" value="P:lipid metabolic process"/>
    <property type="evidence" value="ECO:0007669"/>
    <property type="project" value="UniProtKB-KW"/>
</dbReference>
<dbReference type="InterPro" id="IPR000731">
    <property type="entry name" value="SSD"/>
</dbReference>
<keyword evidence="5" id="KW-0732">Signal</keyword>
<feature type="transmembrane region" description="Helical" evidence="13">
    <location>
        <begin position="538"/>
        <end position="559"/>
    </location>
</feature>
<reference evidence="15" key="1">
    <citation type="submission" date="2020-11" db="EMBL/GenBank/DDBJ databases">
        <authorList>
            <person name="Tran Van P."/>
        </authorList>
    </citation>
    <scope>NUCLEOTIDE SEQUENCE</scope>
</reference>
<dbReference type="GO" id="GO:0015918">
    <property type="term" value="P:sterol transport"/>
    <property type="evidence" value="ECO:0007669"/>
    <property type="project" value="TreeGrafter"/>
</dbReference>
<sequence>MNQITFASFTKRCPSCFVNFAKIFIHMSCSRNHSKFLTVMNTTTAEYYPKKQMLTELSYGMSDNFANGAYNSCVNVQFPSSGTTVMQLLCGSYGADQCSPTRFLESIGKKDIAPFQIDFHLLDAKTHANVMDVKPIGCNEAPQPFSNKPCTCVDCPVRCVPKPYPTPAKPWIIWGVDGMWLIMGIVYYLIVVIIIGVFIFKYFKTTSGRTLLIPDSDDELQNETLLETNHSFLQRLSQLKTKSEQNLLNIGLKFDFVIRKSFRNYGVFCSRKPFTYILPVIGIVLPLCLSVGVLTHFTAMTDPVSLWSAPNSRARTEKDFFDQNFNPFYRIQQIIIRPKDQTTIKHFDPNTNKTITFGPAFNHTFLLQVLELQTNVTNITALVDQKEVVLTDLCFAPMKNHICATQTPLGWFQSNVTNLNKMVKEYNYFDHFDNCIQNPTLQDDSELELSCSGTFGGPMFPNVVLADFDPKDYKSARSVVITIMLNNHLNKDDNKQALAWELEFLNLMRNYQNPDLEVVYYSERSLEDELDRQSKSSLMTIAISYIVMFVYISIALGRFTSVRRLFIDSKLILGLSGVAIVLLSVTASIGLLSFSGVKSTLIIVEVIPFLVLAVGVDNIFILVQSLQRREFREDIPMEQRFGTVLESVAPSILLATIAESSCFFLGALTSMPAVRVFALNAGLALLIAFVLQMV</sequence>
<evidence type="ECO:0000256" key="13">
    <source>
        <dbReference type="SAM" id="Phobius"/>
    </source>
</evidence>
<proteinExistence type="inferred from homology"/>
<dbReference type="InterPro" id="IPR053958">
    <property type="entry name" value="HMGCR/SNAP/NPC1-like_SSD"/>
</dbReference>
<dbReference type="EMBL" id="OC920667">
    <property type="protein sequence ID" value="CAD7652694.1"/>
    <property type="molecule type" value="Genomic_DNA"/>
</dbReference>
<dbReference type="InterPro" id="IPR032190">
    <property type="entry name" value="NPC1_N"/>
</dbReference>
<dbReference type="GO" id="GO:0015485">
    <property type="term" value="F:cholesterol binding"/>
    <property type="evidence" value="ECO:0007669"/>
    <property type="project" value="TreeGrafter"/>
</dbReference>
<name>A0A7R9M3C3_9ACAR</name>
<evidence type="ECO:0000256" key="7">
    <source>
        <dbReference type="ARBA" id="ARBA00023055"/>
    </source>
</evidence>
<dbReference type="PANTHER" id="PTHR45727">
    <property type="entry name" value="NPC INTRACELLULAR CHOLESTEROL TRANSPORTER 1"/>
    <property type="match status" value="1"/>
</dbReference>
<dbReference type="FunFam" id="1.20.1640.10:FF:000008">
    <property type="entry name" value="NPC intracellular cholesterol transporter 1"/>
    <property type="match status" value="1"/>
</dbReference>
<dbReference type="AlphaFoldDB" id="A0A7R9M3C3"/>
<evidence type="ECO:0000256" key="10">
    <source>
        <dbReference type="ARBA" id="ARBA00023157"/>
    </source>
</evidence>
<evidence type="ECO:0000256" key="4">
    <source>
        <dbReference type="ARBA" id="ARBA00022692"/>
    </source>
</evidence>
<gene>
    <name evidence="15" type="ORF">ONB1V03_LOCUS9355</name>
</gene>
<dbReference type="Proteomes" id="UP000728032">
    <property type="component" value="Unassembled WGS sequence"/>
</dbReference>
<evidence type="ECO:0000256" key="1">
    <source>
        <dbReference type="ARBA" id="ARBA00004127"/>
    </source>
</evidence>
<keyword evidence="7" id="KW-0445">Lipid transport</keyword>
<accession>A0A7R9M3C3</accession>
<evidence type="ECO:0000256" key="2">
    <source>
        <dbReference type="ARBA" id="ARBA00005585"/>
    </source>
</evidence>
<evidence type="ECO:0000256" key="8">
    <source>
        <dbReference type="ARBA" id="ARBA00023098"/>
    </source>
</evidence>
<dbReference type="EMBL" id="CAJPVJ010005842">
    <property type="protein sequence ID" value="CAG2169881.1"/>
    <property type="molecule type" value="Genomic_DNA"/>
</dbReference>
<comment type="catalytic activity">
    <reaction evidence="12">
        <text>cholesterol(in) = cholesterol(out)</text>
        <dbReference type="Rhea" id="RHEA:39747"/>
        <dbReference type="ChEBI" id="CHEBI:16113"/>
    </reaction>
</comment>
<evidence type="ECO:0000313" key="16">
    <source>
        <dbReference type="Proteomes" id="UP000728032"/>
    </source>
</evidence>
<dbReference type="SUPFAM" id="SSF82866">
    <property type="entry name" value="Multidrug efflux transporter AcrB transmembrane domain"/>
    <property type="match status" value="1"/>
</dbReference>
<protein>
    <recommendedName>
        <fullName evidence="14">SSD domain-containing protein</fullName>
    </recommendedName>
</protein>
<dbReference type="InterPro" id="IPR053956">
    <property type="entry name" value="NPC1_MLD"/>
</dbReference>
<feature type="domain" description="SSD" evidence="14">
    <location>
        <begin position="537"/>
        <end position="694"/>
    </location>
</feature>
<feature type="transmembrane region" description="Helical" evidence="13">
    <location>
        <begin position="571"/>
        <end position="594"/>
    </location>
</feature>
<comment type="subcellular location">
    <subcellularLocation>
        <location evidence="1">Endomembrane system</location>
        <topology evidence="1">Multi-pass membrane protein</topology>
    </subcellularLocation>
</comment>
<feature type="transmembrane region" description="Helical" evidence="13">
    <location>
        <begin position="600"/>
        <end position="623"/>
    </location>
</feature>
<keyword evidence="11" id="KW-0325">Glycoprotein</keyword>
<feature type="transmembrane region" description="Helical" evidence="13">
    <location>
        <begin position="644"/>
        <end position="667"/>
    </location>
</feature>
<keyword evidence="10" id="KW-1015">Disulfide bond</keyword>
<evidence type="ECO:0000256" key="12">
    <source>
        <dbReference type="ARBA" id="ARBA00034049"/>
    </source>
</evidence>
<dbReference type="PANTHER" id="PTHR45727:SF2">
    <property type="entry name" value="NPC INTRACELLULAR CHOLESTEROL TRANSPORTER 1"/>
    <property type="match status" value="1"/>
</dbReference>
<dbReference type="GO" id="GO:0030299">
    <property type="term" value="P:intestinal cholesterol absorption"/>
    <property type="evidence" value="ECO:0007669"/>
    <property type="project" value="TreeGrafter"/>
</dbReference>
<dbReference type="GO" id="GO:0012505">
    <property type="term" value="C:endomembrane system"/>
    <property type="evidence" value="ECO:0007669"/>
    <property type="project" value="UniProtKB-SubCell"/>
</dbReference>
<feature type="transmembrane region" description="Helical" evidence="13">
    <location>
        <begin position="673"/>
        <end position="691"/>
    </location>
</feature>
<dbReference type="GO" id="GO:0042632">
    <property type="term" value="P:cholesterol homeostasis"/>
    <property type="evidence" value="ECO:0007669"/>
    <property type="project" value="TreeGrafter"/>
</dbReference>
<dbReference type="Pfam" id="PF16414">
    <property type="entry name" value="NPC1_N"/>
    <property type="match status" value="1"/>
</dbReference>
<evidence type="ECO:0000259" key="14">
    <source>
        <dbReference type="PROSITE" id="PS50156"/>
    </source>
</evidence>
<keyword evidence="9 13" id="KW-0472">Membrane</keyword>
<feature type="transmembrane region" description="Helical" evidence="13">
    <location>
        <begin position="171"/>
        <end position="200"/>
    </location>
</feature>
<keyword evidence="8" id="KW-0443">Lipid metabolism</keyword>
<keyword evidence="3" id="KW-0813">Transport</keyword>
<dbReference type="GO" id="GO:0005886">
    <property type="term" value="C:plasma membrane"/>
    <property type="evidence" value="ECO:0007669"/>
    <property type="project" value="TreeGrafter"/>
</dbReference>
<evidence type="ECO:0000256" key="3">
    <source>
        <dbReference type="ARBA" id="ARBA00022448"/>
    </source>
</evidence>
<organism evidence="15">
    <name type="scientific">Oppiella nova</name>
    <dbReference type="NCBI Taxonomy" id="334625"/>
    <lineage>
        <taxon>Eukaryota</taxon>
        <taxon>Metazoa</taxon>
        <taxon>Ecdysozoa</taxon>
        <taxon>Arthropoda</taxon>
        <taxon>Chelicerata</taxon>
        <taxon>Arachnida</taxon>
        <taxon>Acari</taxon>
        <taxon>Acariformes</taxon>
        <taxon>Sarcoptiformes</taxon>
        <taxon>Oribatida</taxon>
        <taxon>Brachypylina</taxon>
        <taxon>Oppioidea</taxon>
        <taxon>Oppiidae</taxon>
        <taxon>Oppiella</taxon>
    </lineage>
</organism>
<feature type="non-terminal residue" evidence="15">
    <location>
        <position position="1"/>
    </location>
</feature>
<dbReference type="OrthoDB" id="6510177at2759"/>
<evidence type="ECO:0000313" key="15">
    <source>
        <dbReference type="EMBL" id="CAD7652694.1"/>
    </source>
</evidence>
<keyword evidence="6 13" id="KW-1133">Transmembrane helix</keyword>
<feature type="transmembrane region" description="Helical" evidence="13">
    <location>
        <begin position="276"/>
        <end position="297"/>
    </location>
</feature>
<evidence type="ECO:0000256" key="9">
    <source>
        <dbReference type="ARBA" id="ARBA00023136"/>
    </source>
</evidence>
<dbReference type="PROSITE" id="PS50156">
    <property type="entry name" value="SSD"/>
    <property type="match status" value="1"/>
</dbReference>
<evidence type="ECO:0000256" key="11">
    <source>
        <dbReference type="ARBA" id="ARBA00023180"/>
    </source>
</evidence>
<dbReference type="Pfam" id="PF12349">
    <property type="entry name" value="Sterol-sensing"/>
    <property type="match status" value="1"/>
</dbReference>